<dbReference type="eggNOG" id="COG4783">
    <property type="taxonomic scope" value="Bacteria"/>
</dbReference>
<feature type="transmembrane region" description="Helical" evidence="9">
    <location>
        <begin position="422"/>
        <end position="444"/>
    </location>
</feature>
<keyword evidence="6 9" id="KW-1133">Transmembrane helix</keyword>
<feature type="region of interest" description="Disordered" evidence="8">
    <location>
        <begin position="340"/>
        <end position="364"/>
    </location>
</feature>
<dbReference type="Gene3D" id="1.25.40.10">
    <property type="entry name" value="Tetratricopeptide repeat domain"/>
    <property type="match status" value="1"/>
</dbReference>
<dbReference type="HOGENOM" id="CLU_010727_0_0_3"/>
<keyword evidence="5 9" id="KW-0812">Transmembrane</keyword>
<evidence type="ECO:0000256" key="2">
    <source>
        <dbReference type="ARBA" id="ARBA00022475"/>
    </source>
</evidence>
<evidence type="ECO:0000256" key="9">
    <source>
        <dbReference type="SAM" id="Phobius"/>
    </source>
</evidence>
<feature type="region of interest" description="Disordered" evidence="8">
    <location>
        <begin position="649"/>
        <end position="701"/>
    </location>
</feature>
<reference evidence="11 12" key="1">
    <citation type="submission" date="2012-06" db="EMBL/GenBank/DDBJ databases">
        <title>Finished chromosome of genome of Microcoleus sp. PCC 7113.</title>
        <authorList>
            <consortium name="US DOE Joint Genome Institute"/>
            <person name="Gugger M."/>
            <person name="Coursin T."/>
            <person name="Rippka R."/>
            <person name="Tandeau De Marsac N."/>
            <person name="Huntemann M."/>
            <person name="Wei C.-L."/>
            <person name="Han J."/>
            <person name="Detter J.C."/>
            <person name="Han C."/>
            <person name="Tapia R."/>
            <person name="Chen A."/>
            <person name="Kyrpides N."/>
            <person name="Mavromatis K."/>
            <person name="Markowitz V."/>
            <person name="Szeto E."/>
            <person name="Ivanova N."/>
            <person name="Pagani I."/>
            <person name="Pati A."/>
            <person name="Goodwin L."/>
            <person name="Nordberg H.P."/>
            <person name="Cantor M.N."/>
            <person name="Hua S.X."/>
            <person name="Woyke T."/>
            <person name="Kerfeld C.A."/>
        </authorList>
    </citation>
    <scope>NUCLEOTIDE SEQUENCE [LARGE SCALE GENOMIC DNA]</scope>
    <source>
        <strain evidence="11 12">PCC 7113</strain>
    </source>
</reference>
<feature type="compositionally biased region" description="Polar residues" evidence="8">
    <location>
        <begin position="650"/>
        <end position="679"/>
    </location>
</feature>
<evidence type="ECO:0000256" key="4">
    <source>
        <dbReference type="ARBA" id="ARBA00022679"/>
    </source>
</evidence>
<feature type="transmembrane region" description="Helical" evidence="9">
    <location>
        <begin position="103"/>
        <end position="121"/>
    </location>
</feature>
<keyword evidence="7 9" id="KW-0472">Membrane</keyword>
<accession>K9WJS6</accession>
<dbReference type="InterPro" id="IPR050297">
    <property type="entry name" value="LipidA_mod_glycosyltrf_83"/>
</dbReference>
<dbReference type="GO" id="GO:0016763">
    <property type="term" value="F:pentosyltransferase activity"/>
    <property type="evidence" value="ECO:0007669"/>
    <property type="project" value="TreeGrafter"/>
</dbReference>
<evidence type="ECO:0000259" key="10">
    <source>
        <dbReference type="Pfam" id="PF02366"/>
    </source>
</evidence>
<dbReference type="Pfam" id="PF02366">
    <property type="entry name" value="PMT"/>
    <property type="match status" value="1"/>
</dbReference>
<keyword evidence="2" id="KW-1003">Cell membrane</keyword>
<keyword evidence="3" id="KW-0328">Glycosyltransferase</keyword>
<feature type="transmembrane region" description="Helical" evidence="9">
    <location>
        <begin position="368"/>
        <end position="385"/>
    </location>
</feature>
<sequence length="944" mass="107323">MKFLTDKAQRSRFKTWHILGAIWLIGALCDRLWLALDRSIPAWDQTNHLTGSLNYLNALQQAQWFSGEWWQHLWKLSSKYPPLLYIVTAPFQLIFGTGPEQALLVNLLFSAILLVSVYGLGKHLFNPQVGLWAAGLCILLPRLYTARIHYLHDYPLTALVAASFLCLTLWRDAKTKWQGWRWALSFGVCFGLAIMIKQTVLFFLFVPLLWVSIPLLRKLAWGRMAQLIGGFFVSVLIFAPWYRTNWIYLFSAYQNAIVVPGTEEGDPPLNTLAAWTYYWHDLPRAVSWPLLLVPLVGLLLYWILLLPPFRNRFHGDELREPTPVPDRASDDSEHYRLQEVGYPQNPHPTFKPRRQKPVREGQNPPSQTASALCWLALFLIASYLINSANFNKDTRYVMPYMPILSVILAYGLTVWPRRLRVVPWLTVGLASILMLLNLFPIGGIPGNYLTQTLSPKAQTYPQFGSNWPHAQVVAEIVRTTPQLKATVGVLPRIPDLNHNNFNYYGALSKFQVYGREVGTRKKFIPQDARSLSWFVTKTDYQGSPKESQMMMMQTVEQSRDFQVQKTWKLPDNSTLKLYHRVQPPVQVRAIPQSLTQVKLERVVVPPQAPPGVPVPVTYEWSGAWQQLRSGIVLLTWKKEASLDSEVIEATPTSPLQKSQDTNQSTVSNSQIQPSVQNPKSFPPERPLPKKESQTPTSNNQAQPNLQRWIHDHGIGLGELYPGRLSDKIWQSSFQVLESTAMLPPADVAPGIYTLEANYLNRETGENYPISVPPVTLKIDPKSAATSAPELDLITQMYALARQLPEGRQALDRVFDEIGRINQYDPVQDYTIQAERALEFRLQQEPKNRDFAYGLAFSHVLQKDPERATEALKRVVQLDAQNPYAHAYLAFLYIYQWRGRQAESAIAPALKLNPNIPEVQALSGGAALLQGQVFKAWDILKGLKL</sequence>
<feature type="transmembrane region" description="Helical" evidence="9">
    <location>
        <begin position="16"/>
        <end position="36"/>
    </location>
</feature>
<organism evidence="11 12">
    <name type="scientific">Allocoleopsis franciscana PCC 7113</name>
    <dbReference type="NCBI Taxonomy" id="1173027"/>
    <lineage>
        <taxon>Bacteria</taxon>
        <taxon>Bacillati</taxon>
        <taxon>Cyanobacteriota</taxon>
        <taxon>Cyanophyceae</taxon>
        <taxon>Coleofasciculales</taxon>
        <taxon>Coleofasciculaceae</taxon>
        <taxon>Allocoleopsis</taxon>
        <taxon>Allocoleopsis franciscana</taxon>
    </lineage>
</organism>
<feature type="transmembrane region" description="Helical" evidence="9">
    <location>
        <begin position="397"/>
        <end position="415"/>
    </location>
</feature>
<dbReference type="InterPro" id="IPR011990">
    <property type="entry name" value="TPR-like_helical_dom_sf"/>
</dbReference>
<evidence type="ECO:0000256" key="5">
    <source>
        <dbReference type="ARBA" id="ARBA00022692"/>
    </source>
</evidence>
<evidence type="ECO:0000256" key="8">
    <source>
        <dbReference type="SAM" id="MobiDB-lite"/>
    </source>
</evidence>
<dbReference type="PANTHER" id="PTHR33908:SF11">
    <property type="entry name" value="MEMBRANE PROTEIN"/>
    <property type="match status" value="1"/>
</dbReference>
<comment type="subcellular location">
    <subcellularLocation>
        <location evidence="1">Cell membrane</location>
        <topology evidence="1">Multi-pass membrane protein</topology>
    </subcellularLocation>
</comment>
<keyword evidence="12" id="KW-1185">Reference proteome</keyword>
<feature type="domain" description="ArnT-like N-terminal" evidence="10">
    <location>
        <begin position="22"/>
        <end position="278"/>
    </location>
</feature>
<feature type="transmembrane region" description="Helical" evidence="9">
    <location>
        <begin position="151"/>
        <end position="170"/>
    </location>
</feature>
<dbReference type="Pfam" id="PF14559">
    <property type="entry name" value="TPR_19"/>
    <property type="match status" value="1"/>
</dbReference>
<name>K9WJS6_9CYAN</name>
<dbReference type="EMBL" id="CP003630">
    <property type="protein sequence ID" value="AFZ19782.1"/>
    <property type="molecule type" value="Genomic_DNA"/>
</dbReference>
<evidence type="ECO:0000256" key="7">
    <source>
        <dbReference type="ARBA" id="ARBA00023136"/>
    </source>
</evidence>
<feature type="transmembrane region" description="Helical" evidence="9">
    <location>
        <begin position="182"/>
        <end position="212"/>
    </location>
</feature>
<dbReference type="SUPFAM" id="SSF48452">
    <property type="entry name" value="TPR-like"/>
    <property type="match status" value="1"/>
</dbReference>
<dbReference type="GO" id="GO:0009103">
    <property type="term" value="P:lipopolysaccharide biosynthetic process"/>
    <property type="evidence" value="ECO:0007669"/>
    <property type="project" value="UniProtKB-ARBA"/>
</dbReference>
<evidence type="ECO:0000313" key="12">
    <source>
        <dbReference type="Proteomes" id="UP000010471"/>
    </source>
</evidence>
<keyword evidence="4 11" id="KW-0808">Transferase</keyword>
<dbReference type="GO" id="GO:0000030">
    <property type="term" value="F:mannosyltransferase activity"/>
    <property type="evidence" value="ECO:0007669"/>
    <property type="project" value="InterPro"/>
</dbReference>
<dbReference type="PATRIC" id="fig|1173027.3.peg.4505"/>
<dbReference type="STRING" id="1173027.Mic7113_4078"/>
<feature type="transmembrane region" description="Helical" evidence="9">
    <location>
        <begin position="224"/>
        <end position="242"/>
    </location>
</feature>
<evidence type="ECO:0000256" key="3">
    <source>
        <dbReference type="ARBA" id="ARBA00022676"/>
    </source>
</evidence>
<evidence type="ECO:0000256" key="1">
    <source>
        <dbReference type="ARBA" id="ARBA00004651"/>
    </source>
</evidence>
<dbReference type="RefSeq" id="WP_015183918.1">
    <property type="nucleotide sequence ID" value="NC_019738.1"/>
</dbReference>
<dbReference type="eggNOG" id="COG1807">
    <property type="taxonomic scope" value="Bacteria"/>
</dbReference>
<evidence type="ECO:0000256" key="6">
    <source>
        <dbReference type="ARBA" id="ARBA00022989"/>
    </source>
</evidence>
<proteinExistence type="predicted"/>
<dbReference type="Proteomes" id="UP000010471">
    <property type="component" value="Chromosome"/>
</dbReference>
<dbReference type="AlphaFoldDB" id="K9WJS6"/>
<dbReference type="PANTHER" id="PTHR33908">
    <property type="entry name" value="MANNOSYLTRANSFERASE YKCB-RELATED"/>
    <property type="match status" value="1"/>
</dbReference>
<protein>
    <submittedName>
        <fullName evidence="11">PMT family glycosyltransferase, 4-amino-4-deoxy-L-arabinose transferase</fullName>
    </submittedName>
</protein>
<dbReference type="GO" id="GO:0006493">
    <property type="term" value="P:protein O-linked glycosylation"/>
    <property type="evidence" value="ECO:0007669"/>
    <property type="project" value="InterPro"/>
</dbReference>
<feature type="transmembrane region" description="Helical" evidence="9">
    <location>
        <begin position="285"/>
        <end position="304"/>
    </location>
</feature>
<evidence type="ECO:0000313" key="11">
    <source>
        <dbReference type="EMBL" id="AFZ19782.1"/>
    </source>
</evidence>
<dbReference type="KEGG" id="mic:Mic7113_4078"/>
<dbReference type="InterPro" id="IPR003342">
    <property type="entry name" value="ArnT-like_N"/>
</dbReference>
<gene>
    <name evidence="11" type="ORF">Mic7113_4078</name>
</gene>
<dbReference type="OrthoDB" id="437910at2"/>
<dbReference type="GO" id="GO:0005886">
    <property type="term" value="C:plasma membrane"/>
    <property type="evidence" value="ECO:0007669"/>
    <property type="project" value="UniProtKB-SubCell"/>
</dbReference>